<dbReference type="EMBL" id="JH795860">
    <property type="protein sequence ID" value="EJU03388.1"/>
    <property type="molecule type" value="Genomic_DNA"/>
</dbReference>
<proteinExistence type="predicted"/>
<name>M5GEM2_DACPD</name>
<dbReference type="Proteomes" id="UP000030653">
    <property type="component" value="Unassembled WGS sequence"/>
</dbReference>
<dbReference type="HOGENOM" id="CLU_075600_0_0_1"/>
<dbReference type="OrthoDB" id="782330at2759"/>
<organism evidence="1 2">
    <name type="scientific">Dacryopinax primogenitus (strain DJM 731)</name>
    <name type="common">Brown rot fungus</name>
    <dbReference type="NCBI Taxonomy" id="1858805"/>
    <lineage>
        <taxon>Eukaryota</taxon>
        <taxon>Fungi</taxon>
        <taxon>Dikarya</taxon>
        <taxon>Basidiomycota</taxon>
        <taxon>Agaricomycotina</taxon>
        <taxon>Dacrymycetes</taxon>
        <taxon>Dacrymycetales</taxon>
        <taxon>Dacrymycetaceae</taxon>
        <taxon>Dacryopinax</taxon>
    </lineage>
</organism>
<evidence type="ECO:0000313" key="2">
    <source>
        <dbReference type="Proteomes" id="UP000030653"/>
    </source>
</evidence>
<evidence type="ECO:0000313" key="1">
    <source>
        <dbReference type="EMBL" id="EJU03388.1"/>
    </source>
</evidence>
<gene>
    <name evidence="1" type="ORF">DACRYDRAFT_106546</name>
</gene>
<dbReference type="RefSeq" id="XP_040630282.1">
    <property type="nucleotide sequence ID" value="XM_040768287.1"/>
</dbReference>
<keyword evidence="2" id="KW-1185">Reference proteome</keyword>
<reference evidence="1 2" key="1">
    <citation type="journal article" date="2012" name="Science">
        <title>The Paleozoic origin of enzymatic lignin decomposition reconstructed from 31 fungal genomes.</title>
        <authorList>
            <person name="Floudas D."/>
            <person name="Binder M."/>
            <person name="Riley R."/>
            <person name="Barry K."/>
            <person name="Blanchette R.A."/>
            <person name="Henrissat B."/>
            <person name="Martinez A.T."/>
            <person name="Otillar R."/>
            <person name="Spatafora J.W."/>
            <person name="Yadav J.S."/>
            <person name="Aerts A."/>
            <person name="Benoit I."/>
            <person name="Boyd A."/>
            <person name="Carlson A."/>
            <person name="Copeland A."/>
            <person name="Coutinho P.M."/>
            <person name="de Vries R.P."/>
            <person name="Ferreira P."/>
            <person name="Findley K."/>
            <person name="Foster B."/>
            <person name="Gaskell J."/>
            <person name="Glotzer D."/>
            <person name="Gorecki P."/>
            <person name="Heitman J."/>
            <person name="Hesse C."/>
            <person name="Hori C."/>
            <person name="Igarashi K."/>
            <person name="Jurgens J.A."/>
            <person name="Kallen N."/>
            <person name="Kersten P."/>
            <person name="Kohler A."/>
            <person name="Kuees U."/>
            <person name="Kumar T.K.A."/>
            <person name="Kuo A."/>
            <person name="LaButti K."/>
            <person name="Larrondo L.F."/>
            <person name="Lindquist E."/>
            <person name="Ling A."/>
            <person name="Lombard V."/>
            <person name="Lucas S."/>
            <person name="Lundell T."/>
            <person name="Martin R."/>
            <person name="McLaughlin D.J."/>
            <person name="Morgenstern I."/>
            <person name="Morin E."/>
            <person name="Murat C."/>
            <person name="Nagy L.G."/>
            <person name="Nolan M."/>
            <person name="Ohm R.A."/>
            <person name="Patyshakuliyeva A."/>
            <person name="Rokas A."/>
            <person name="Ruiz-Duenas F.J."/>
            <person name="Sabat G."/>
            <person name="Salamov A."/>
            <person name="Samejima M."/>
            <person name="Schmutz J."/>
            <person name="Slot J.C."/>
            <person name="St John F."/>
            <person name="Stenlid J."/>
            <person name="Sun H."/>
            <person name="Sun S."/>
            <person name="Syed K."/>
            <person name="Tsang A."/>
            <person name="Wiebenga A."/>
            <person name="Young D."/>
            <person name="Pisabarro A."/>
            <person name="Eastwood D.C."/>
            <person name="Martin F."/>
            <person name="Cullen D."/>
            <person name="Grigoriev I.V."/>
            <person name="Hibbett D.S."/>
        </authorList>
    </citation>
    <scope>NUCLEOTIDE SEQUENCE [LARGE SCALE GENOMIC DNA]</scope>
    <source>
        <strain evidence="1 2">DJM-731 SS1</strain>
    </source>
</reference>
<dbReference type="AlphaFoldDB" id="M5GEM2"/>
<protein>
    <submittedName>
        <fullName evidence="1">Uncharacterized protein</fullName>
    </submittedName>
</protein>
<accession>M5GEM2</accession>
<sequence length="366" mass="41035">MLKTAAMIIVHMHEDTEDPIFLPLVKYSDLEAFFANMVMLLVNSPQSALVCNLPVNNPTSTQLQADSGTPTNFPLSLPPFPSEFLHTTHQTNISDTSWVGSPEKWVHLFAEDQQAELATLSVPVEEEEEEDKEEKEFKATLSGFLMSLASMDSPLVKAEKGKAKAKEMTPSKLDTWEVTKEDSRNVGWMMEETLAMLLLVTMDEVVVESFSAENCIMFAVPQAHHLQRWCGMPLWSRPGSTWPKKVVALPPVPAEQKLFCLETPKPTEKPAAMPANKKKWKLMHTYVPAKANKCKREEKDEGEAGTSQKQSCLPEAEIELPVVLLCMAEHKMLKMWKSLQVAQKAVTEVTAWADQIQTLLGRDLTE</sequence>
<dbReference type="GeneID" id="63683349"/>